<evidence type="ECO:0000256" key="7">
    <source>
        <dbReference type="ARBA" id="ARBA00022704"/>
    </source>
</evidence>
<comment type="similarity">
    <text evidence="2">Belongs to the protease inhibitor I27 (calpastatin) family.</text>
</comment>
<keyword evidence="9" id="KW-0832">Ubl conjugation</keyword>
<keyword evidence="4" id="KW-1017">Isopeptide bond</keyword>
<evidence type="ECO:0000256" key="12">
    <source>
        <dbReference type="SAM" id="MobiDB-lite"/>
    </source>
</evidence>
<reference evidence="13 14" key="1">
    <citation type="submission" date="2015-08" db="EMBL/GenBank/DDBJ databases">
        <title>The genome of the Asian arowana (Scleropages formosus).</title>
        <authorList>
            <person name="Tan M.H."/>
            <person name="Gan H.M."/>
            <person name="Croft L.J."/>
            <person name="Austin C.M."/>
        </authorList>
    </citation>
    <scope>NUCLEOTIDE SEQUENCE [LARGE SCALE GENOMIC DNA]</scope>
    <source>
        <strain evidence="13">Aro1</strain>
    </source>
</reference>
<feature type="compositionally biased region" description="Basic and acidic residues" evidence="12">
    <location>
        <begin position="225"/>
        <end position="259"/>
    </location>
</feature>
<keyword evidence="6" id="KW-0646">Protease inhibitor</keyword>
<dbReference type="Pfam" id="PF00748">
    <property type="entry name" value="Calpain_inhib"/>
    <property type="match status" value="4"/>
</dbReference>
<sequence>EEKHKSEKGVRVGEREDTLPADYRFTEDKMKDYPPPQKEPSLDSGEALDILSGDFSCPAVAASATEPSKQNVSSSSSKDKPAKVEPAAPVLASTAAASSEGATTKEKSKQKAPTEAPKDSKDSSPMSPDALSALGDLLPAAEPVPQPPKIQPRDIVQEEKHKSEKGVRVGEREDTLPADYRFTEDKMKDYPPPQKEPSLDSGEALDILSGDFSCPAVAASATEPSKQEEKLKSEKGVRVGEREDTLPPEYRFTEDKMKDYPPPQKEPSMDLGEALDILSGDFSCPTVAPATTVPATTSKQSSPDVSAVDALAGDFVAPKKAASVEAPMIPPAQTQQKVCDSTLDNSPMSPDALSALEDLLPAAEPTPEPPKIQPQEIVQEEKLKSEKGVRVGEREDTLPPEYRFTEDKMKDYPPPQKEPSMDSGEALDILSGDFSFPAPLATVPATTSKQVEHL</sequence>
<dbReference type="GO" id="GO:0010859">
    <property type="term" value="F:calcium-dependent cysteine-type endopeptidase inhibitor activity"/>
    <property type="evidence" value="ECO:0007669"/>
    <property type="project" value="TreeGrafter"/>
</dbReference>
<dbReference type="PANTHER" id="PTHR10077:SF0">
    <property type="entry name" value="CALPASTATIN"/>
    <property type="match status" value="1"/>
</dbReference>
<feature type="region of interest" description="Disordered" evidence="12">
    <location>
        <begin position="1"/>
        <end position="206"/>
    </location>
</feature>
<evidence type="ECO:0000256" key="9">
    <source>
        <dbReference type="ARBA" id="ARBA00022843"/>
    </source>
</evidence>
<proteinExistence type="inferred from homology"/>
<keyword evidence="7" id="KW-0789">Thiol protease inhibitor</keyword>
<feature type="non-terminal residue" evidence="13">
    <location>
        <position position="1"/>
    </location>
</feature>
<feature type="region of interest" description="Disordered" evidence="12">
    <location>
        <begin position="380"/>
        <end position="430"/>
    </location>
</feature>
<gene>
    <name evidence="13" type="ORF">Z043_124752</name>
</gene>
<evidence type="ECO:0000256" key="8">
    <source>
        <dbReference type="ARBA" id="ARBA00022737"/>
    </source>
</evidence>
<organism evidence="13 14">
    <name type="scientific">Scleropages formosus</name>
    <name type="common">Asian bonytongue</name>
    <name type="synonym">Osteoglossum formosum</name>
    <dbReference type="NCBI Taxonomy" id="113540"/>
    <lineage>
        <taxon>Eukaryota</taxon>
        <taxon>Metazoa</taxon>
        <taxon>Chordata</taxon>
        <taxon>Craniata</taxon>
        <taxon>Vertebrata</taxon>
        <taxon>Euteleostomi</taxon>
        <taxon>Actinopterygii</taxon>
        <taxon>Neopterygii</taxon>
        <taxon>Teleostei</taxon>
        <taxon>Osteoglossocephala</taxon>
        <taxon>Osteoglossomorpha</taxon>
        <taxon>Osteoglossiformes</taxon>
        <taxon>Osteoglossidae</taxon>
        <taxon>Scleropages</taxon>
    </lineage>
</organism>
<evidence type="ECO:0000256" key="6">
    <source>
        <dbReference type="ARBA" id="ARBA00022690"/>
    </source>
</evidence>
<evidence type="ECO:0000313" key="13">
    <source>
        <dbReference type="EMBL" id="KPP57515.1"/>
    </source>
</evidence>
<feature type="region of interest" description="Disordered" evidence="12">
    <location>
        <begin position="218"/>
        <end position="270"/>
    </location>
</feature>
<dbReference type="AlphaFoldDB" id="A0A0P7T9D2"/>
<evidence type="ECO:0000256" key="1">
    <source>
        <dbReference type="ARBA" id="ARBA00002637"/>
    </source>
</evidence>
<evidence type="ECO:0000256" key="2">
    <source>
        <dbReference type="ARBA" id="ARBA00009487"/>
    </source>
</evidence>
<keyword evidence="5" id="KW-0597">Phosphoprotein</keyword>
<name>A0A0P7T9D2_SCLFO</name>
<evidence type="ECO:0000313" key="14">
    <source>
        <dbReference type="Proteomes" id="UP000034805"/>
    </source>
</evidence>
<evidence type="ECO:0000256" key="11">
    <source>
        <dbReference type="ARBA" id="ARBA00033013"/>
    </source>
</evidence>
<keyword evidence="8" id="KW-0677">Repeat</keyword>
<feature type="compositionally biased region" description="Basic and acidic residues" evidence="12">
    <location>
        <begin position="1"/>
        <end position="32"/>
    </location>
</feature>
<dbReference type="InterPro" id="IPR026998">
    <property type="entry name" value="Calpastatin"/>
</dbReference>
<keyword evidence="10" id="KW-0007">Acetylation</keyword>
<feature type="compositionally biased region" description="Basic and acidic residues" evidence="12">
    <location>
        <begin position="380"/>
        <end position="411"/>
    </location>
</feature>
<evidence type="ECO:0000256" key="5">
    <source>
        <dbReference type="ARBA" id="ARBA00022553"/>
    </source>
</evidence>
<evidence type="ECO:0000256" key="4">
    <source>
        <dbReference type="ARBA" id="ARBA00022499"/>
    </source>
</evidence>
<comment type="function">
    <text evidence="1">Specific inhibition of calpain (calcium-dependent cysteine protease). Plays a key role in postmortem tenderization of meat and have been proposed to be involved in muscle protein degradation in living tissue.</text>
</comment>
<protein>
    <recommendedName>
        <fullName evidence="3">Calpastatin</fullName>
    </recommendedName>
    <alternativeName>
        <fullName evidence="11">Calpain inhibitor</fullName>
    </alternativeName>
</protein>
<dbReference type="PANTHER" id="PTHR10077">
    <property type="entry name" value="CALPASTATIN"/>
    <property type="match status" value="1"/>
</dbReference>
<accession>A0A0P7T9D2</accession>
<comment type="caution">
    <text evidence="13">The sequence shown here is derived from an EMBL/GenBank/DDBJ whole genome shotgun (WGS) entry which is preliminary data.</text>
</comment>
<dbReference type="EMBL" id="JARO02016228">
    <property type="protein sequence ID" value="KPP57515.1"/>
    <property type="molecule type" value="Genomic_DNA"/>
</dbReference>
<feature type="compositionally biased region" description="Low complexity" evidence="12">
    <location>
        <begin position="87"/>
        <end position="102"/>
    </location>
</feature>
<dbReference type="Proteomes" id="UP000034805">
    <property type="component" value="Unassembled WGS sequence"/>
</dbReference>
<dbReference type="InterPro" id="IPR001259">
    <property type="entry name" value="Prot_inh_calpain"/>
</dbReference>
<feature type="compositionally biased region" description="Basic and acidic residues" evidence="12">
    <location>
        <begin position="151"/>
        <end position="189"/>
    </location>
</feature>
<evidence type="ECO:0000256" key="3">
    <source>
        <dbReference type="ARBA" id="ARBA00017619"/>
    </source>
</evidence>
<evidence type="ECO:0000256" key="10">
    <source>
        <dbReference type="ARBA" id="ARBA00022990"/>
    </source>
</evidence>
<dbReference type="GO" id="GO:0005737">
    <property type="term" value="C:cytoplasm"/>
    <property type="evidence" value="ECO:0007669"/>
    <property type="project" value="TreeGrafter"/>
</dbReference>